<evidence type="ECO:0000313" key="3">
    <source>
        <dbReference type="Proteomes" id="UP000315469"/>
    </source>
</evidence>
<name>A0ABY2ZNF9_9GAMM</name>
<dbReference type="GeneID" id="90521142"/>
<sequence>MPEYCFFKNGRQITVLERSDSAGAAELSQRGYEKQFEEVTAPDENRALARFHDIHNDDQQRANAFARGEVFAILTVGLLSVAGWLIFK</sequence>
<organism evidence="2 3">
    <name type="scientific">Pantoea eucalypti</name>
    <dbReference type="NCBI Taxonomy" id="470933"/>
    <lineage>
        <taxon>Bacteria</taxon>
        <taxon>Pseudomonadati</taxon>
        <taxon>Pseudomonadota</taxon>
        <taxon>Gammaproteobacteria</taxon>
        <taxon>Enterobacterales</taxon>
        <taxon>Erwiniaceae</taxon>
        <taxon>Pantoea</taxon>
    </lineage>
</organism>
<gene>
    <name evidence="2" type="ORF">FJW02_04095</name>
</gene>
<reference evidence="2 3" key="1">
    <citation type="submission" date="2019-06" db="EMBL/GenBank/DDBJ databases">
        <title>Taxogenomics and systematics of the genus Pantoea.</title>
        <authorList>
            <person name="Tambong J.T."/>
        </authorList>
    </citation>
    <scope>NUCLEOTIDE SEQUENCE [LARGE SCALE GENOMIC DNA]</scope>
    <source>
        <strain evidence="2 3">LMG 24197</strain>
    </source>
</reference>
<dbReference type="Proteomes" id="UP000315469">
    <property type="component" value="Unassembled WGS sequence"/>
</dbReference>
<proteinExistence type="predicted"/>
<dbReference type="RefSeq" id="WP_039660253.1">
    <property type="nucleotide sequence ID" value="NZ_CP045720.1"/>
</dbReference>
<protein>
    <submittedName>
        <fullName evidence="2">Uncharacterized protein</fullName>
    </submittedName>
</protein>
<dbReference type="EMBL" id="VHJB01000032">
    <property type="protein sequence ID" value="TPV41860.1"/>
    <property type="molecule type" value="Genomic_DNA"/>
</dbReference>
<comment type="caution">
    <text evidence="2">The sequence shown here is derived from an EMBL/GenBank/DDBJ whole genome shotgun (WGS) entry which is preliminary data.</text>
</comment>
<evidence type="ECO:0000256" key="1">
    <source>
        <dbReference type="SAM" id="Phobius"/>
    </source>
</evidence>
<evidence type="ECO:0000313" key="2">
    <source>
        <dbReference type="EMBL" id="TPV41860.1"/>
    </source>
</evidence>
<keyword evidence="1" id="KW-1133">Transmembrane helix</keyword>
<keyword evidence="1" id="KW-0812">Transmembrane</keyword>
<accession>A0ABY2ZNF9</accession>
<keyword evidence="3" id="KW-1185">Reference proteome</keyword>
<keyword evidence="1" id="KW-0472">Membrane</keyword>
<feature type="transmembrane region" description="Helical" evidence="1">
    <location>
        <begin position="70"/>
        <end position="87"/>
    </location>
</feature>